<dbReference type="Pfam" id="PF10996">
    <property type="entry name" value="Beta-Casp"/>
    <property type="match status" value="1"/>
</dbReference>
<evidence type="ECO:0000259" key="2">
    <source>
        <dbReference type="SMART" id="SM00849"/>
    </source>
</evidence>
<evidence type="ECO:0000259" key="3">
    <source>
        <dbReference type="SMART" id="SM01027"/>
    </source>
</evidence>
<dbReference type="Pfam" id="PF07521">
    <property type="entry name" value="RMMBL"/>
    <property type="match status" value="1"/>
</dbReference>
<dbReference type="SUPFAM" id="SSF56281">
    <property type="entry name" value="Metallo-hydrolase/oxidoreductase"/>
    <property type="match status" value="1"/>
</dbReference>
<proteinExistence type="predicted"/>
<name>B3T317_9ARCH</name>
<dbReference type="PANTHER" id="PTHR11203:SF52">
    <property type="entry name" value="MRNA 3-END PROCESSING FACTOR"/>
    <property type="match status" value="1"/>
</dbReference>
<evidence type="ECO:0000313" key="4">
    <source>
        <dbReference type="EMBL" id="ABZ06976.1"/>
    </source>
</evidence>
<dbReference type="SMART" id="SM00849">
    <property type="entry name" value="Lactamase_B"/>
    <property type="match status" value="1"/>
</dbReference>
<dbReference type="InterPro" id="IPR001279">
    <property type="entry name" value="Metallo-B-lactamas"/>
</dbReference>
<dbReference type="InterPro" id="IPR022712">
    <property type="entry name" value="Beta_Casp"/>
</dbReference>
<sequence length="439" mass="48681">MIYLFKKTLRCRLRILSVKIKVLGAAGEVGRSGFLVNCDGTNLLLDYGVMFAKKRTDPPIYPLHVKSKDVDATIITHAHLDHSGCVPSLFNGGNTSVYCTSPTLDLSMLLIEDMLKIEKNKHSFHNGHVNSMLRNSKEIRFKEPVKVGNATFELRSSGHVIGGSTVLVEANNKRLFYTGDINPKGSRMLPKADLDIGDIDILITESTYSQTDQMPREESESGLIEFANEVMDRKGTLFVPSFSVERSQEIACVLKNANFQHPVVMDGMALKVNDIMLRYPEYLKDMKIFADVIDDAVLIRDHGDRERAISEPCVVISPAGMLVGGNAVYYMQNLASDDKNGIAMVSYQAEGTPGKKMLETGKISFRGKEMKVKAPVKQFEFSGHGDRTSLFDMIKNIKGDPKVLTVHGDENSCTKFAEEIQEKFGLDAYAPKLGEEIAV</sequence>
<dbReference type="SMART" id="SM01027">
    <property type="entry name" value="Beta-Casp"/>
    <property type="match status" value="1"/>
</dbReference>
<dbReference type="GO" id="GO:0016787">
    <property type="term" value="F:hydrolase activity"/>
    <property type="evidence" value="ECO:0007669"/>
    <property type="project" value="UniProtKB-KW"/>
</dbReference>
<dbReference type="Gene3D" id="3.60.15.10">
    <property type="entry name" value="Ribonuclease Z/Hydroxyacylglutathione hydrolase-like"/>
    <property type="match status" value="1"/>
</dbReference>
<dbReference type="CDD" id="cd16295">
    <property type="entry name" value="TTHA0252-CPSF-like_MBL-fold"/>
    <property type="match status" value="1"/>
</dbReference>
<dbReference type="EMBL" id="EU016589">
    <property type="protein sequence ID" value="ABZ06976.1"/>
    <property type="molecule type" value="Genomic_DNA"/>
</dbReference>
<dbReference type="PANTHER" id="PTHR11203">
    <property type="entry name" value="CLEAVAGE AND POLYADENYLATION SPECIFICITY FACTOR FAMILY MEMBER"/>
    <property type="match status" value="1"/>
</dbReference>
<gene>
    <name evidence="4" type="ORF">ALOHA_HF4000ANIW93J19ctg1g14</name>
</gene>
<dbReference type="AlphaFoldDB" id="B3T317"/>
<feature type="domain" description="Beta-Casp" evidence="3">
    <location>
        <begin position="247"/>
        <end position="357"/>
    </location>
</feature>
<dbReference type="Pfam" id="PF16661">
    <property type="entry name" value="Lactamase_B_6"/>
    <property type="match status" value="1"/>
</dbReference>
<dbReference type="InterPro" id="IPR050698">
    <property type="entry name" value="MBL"/>
</dbReference>
<reference evidence="4" key="1">
    <citation type="journal article" date="2008" name="ISME J.">
        <title>Genomic patterns of recombination, clonal divergence and environment in marine microbial populations.</title>
        <authorList>
            <person name="Konstantinidis K.T."/>
            <person name="Delong E.F."/>
        </authorList>
    </citation>
    <scope>NUCLEOTIDE SEQUENCE</scope>
</reference>
<organism evidence="4">
    <name type="scientific">uncultured marine crenarchaeote HF4000_ANIW93J19</name>
    <dbReference type="NCBI Taxonomy" id="455566"/>
    <lineage>
        <taxon>Archaea</taxon>
        <taxon>Nitrososphaerota</taxon>
        <taxon>Nitrososphaeria</taxon>
        <taxon>Nitrosopumilales</taxon>
        <taxon>environmental samples</taxon>
    </lineage>
</organism>
<dbReference type="Gene3D" id="3.40.50.10890">
    <property type="match status" value="1"/>
</dbReference>
<dbReference type="InterPro" id="IPR036866">
    <property type="entry name" value="RibonucZ/Hydroxyglut_hydro"/>
</dbReference>
<keyword evidence="1" id="KW-0378">Hydrolase</keyword>
<protein>
    <submittedName>
        <fullName evidence="4">Putative Metallo-beta-lactamase superfamily protein</fullName>
    </submittedName>
</protein>
<dbReference type="GO" id="GO:0004521">
    <property type="term" value="F:RNA endonuclease activity"/>
    <property type="evidence" value="ECO:0007669"/>
    <property type="project" value="TreeGrafter"/>
</dbReference>
<evidence type="ECO:0000256" key="1">
    <source>
        <dbReference type="ARBA" id="ARBA00022801"/>
    </source>
</evidence>
<accession>B3T317</accession>
<dbReference type="InterPro" id="IPR011108">
    <property type="entry name" value="RMMBL"/>
</dbReference>
<feature type="domain" description="Metallo-beta-lactamase" evidence="2">
    <location>
        <begin position="30"/>
        <end position="242"/>
    </location>
</feature>